<dbReference type="InterPro" id="IPR003599">
    <property type="entry name" value="Ig_sub"/>
</dbReference>
<dbReference type="EMBL" id="CP094528">
    <property type="protein sequence ID" value="UOE43264.1"/>
    <property type="molecule type" value="Genomic_DNA"/>
</dbReference>
<keyword evidence="1" id="KW-0812">Transmembrane</keyword>
<keyword evidence="1" id="KW-0472">Membrane</keyword>
<evidence type="ECO:0000313" key="4">
    <source>
        <dbReference type="EMBL" id="UOE43264.1"/>
    </source>
</evidence>
<protein>
    <submittedName>
        <fullName evidence="4">YncE family protein</fullName>
    </submittedName>
</protein>
<organism evidence="4 5">
    <name type="scientific">Agromyces larvae</name>
    <dbReference type="NCBI Taxonomy" id="2929802"/>
    <lineage>
        <taxon>Bacteria</taxon>
        <taxon>Bacillati</taxon>
        <taxon>Actinomycetota</taxon>
        <taxon>Actinomycetes</taxon>
        <taxon>Micrococcales</taxon>
        <taxon>Microbacteriaceae</taxon>
        <taxon>Agromyces</taxon>
    </lineage>
</organism>
<dbReference type="PANTHER" id="PTHR47197">
    <property type="entry name" value="PROTEIN NIRF"/>
    <property type="match status" value="1"/>
</dbReference>
<dbReference type="InterPro" id="IPR036179">
    <property type="entry name" value="Ig-like_dom_sf"/>
</dbReference>
<sequence>MPLCIGAQWGDVMPLGRRIAAALATATMVGAALLLPSPAFAESSTVTVGDFPRPVAISSDGTRGYAAIAVAGGGPGRLVEFDTATDQVLRETAIQNEPLSLVFSPDETRAYVTGEVSGLIDVIDLESLTTVATWTVPPVAPGDNGRAQFLAVGPDGALYASVRNQARVVRLDPVSGEVEVSFNTGSLPAGIAVGGGYLYVAVSVGQTVSRFDLAAPTTVSTIDVPTAPATYYLALSPDGSQLWVSGYTSTIVARVDTADFTTRFTVNLGARVAGGVVAADGARIYVPLENANAVAVLDTADGSELGRVAVGADPRFIAFVPGTQWAWVSNVLGASLSLIGPPIPQAPTDVAAVEGEPVSFSAAARATADGFRWQRSDDGGATWVDVPGGTDATLSFVATLADDGALFRFVASTELFGSAESESALLTVSPAPVPPAPCPGAQACPLPATGVDVAPLAAAVGGMLLAGGLLIAATRRRGIRSRARR</sequence>
<feature type="signal peptide" evidence="2">
    <location>
        <begin position="1"/>
        <end position="41"/>
    </location>
</feature>
<dbReference type="NCBIfam" id="TIGR01167">
    <property type="entry name" value="LPXTG_anchor"/>
    <property type="match status" value="1"/>
</dbReference>
<dbReference type="SUPFAM" id="SSF48726">
    <property type="entry name" value="Immunoglobulin"/>
    <property type="match status" value="1"/>
</dbReference>
<keyword evidence="2" id="KW-0732">Signal</keyword>
<evidence type="ECO:0000313" key="5">
    <source>
        <dbReference type="Proteomes" id="UP000832097"/>
    </source>
</evidence>
<proteinExistence type="predicted"/>
<accession>A0ABY4BVR7</accession>
<dbReference type="InterPro" id="IPR011048">
    <property type="entry name" value="Haem_d1_sf"/>
</dbReference>
<feature type="chain" id="PRO_5046407189" evidence="2">
    <location>
        <begin position="42"/>
        <end position="485"/>
    </location>
</feature>
<dbReference type="PANTHER" id="PTHR47197:SF3">
    <property type="entry name" value="DIHYDRO-HEME D1 DEHYDROGENASE"/>
    <property type="match status" value="1"/>
</dbReference>
<dbReference type="SUPFAM" id="SSF51004">
    <property type="entry name" value="C-terminal (heme d1) domain of cytochrome cd1-nitrite reductase"/>
    <property type="match status" value="1"/>
</dbReference>
<name>A0ABY4BVR7_9MICO</name>
<dbReference type="SMART" id="SM00409">
    <property type="entry name" value="IG"/>
    <property type="match status" value="1"/>
</dbReference>
<feature type="domain" description="Immunoglobulin" evidence="3">
    <location>
        <begin position="347"/>
        <end position="429"/>
    </location>
</feature>
<dbReference type="Proteomes" id="UP000832097">
    <property type="component" value="Chromosome"/>
</dbReference>
<dbReference type="Gene3D" id="2.130.10.10">
    <property type="entry name" value="YVTN repeat-like/Quinoprotein amine dehydrogenase"/>
    <property type="match status" value="2"/>
</dbReference>
<gene>
    <name evidence="4" type="ORF">MTO99_13865</name>
</gene>
<evidence type="ECO:0000259" key="3">
    <source>
        <dbReference type="SMART" id="SM00409"/>
    </source>
</evidence>
<feature type="transmembrane region" description="Helical" evidence="1">
    <location>
        <begin position="453"/>
        <end position="474"/>
    </location>
</feature>
<reference evidence="4 5" key="1">
    <citation type="submission" date="2022-03" db="EMBL/GenBank/DDBJ databases">
        <title>Mucilaginibacter sp. isolated from the gut of Protaetia brevitarsis seulensis larvae.</title>
        <authorList>
            <person name="Won M."/>
            <person name="Kim S.-J."/>
            <person name="Kwon S.-W."/>
        </authorList>
    </citation>
    <scope>NUCLEOTIDE SEQUENCE [LARGE SCALE GENOMIC DNA]</scope>
    <source>
        <strain evidence="4 5">CFWR-12</strain>
    </source>
</reference>
<keyword evidence="1" id="KW-1133">Transmembrane helix</keyword>
<dbReference type="RefSeq" id="WP_243554225.1">
    <property type="nucleotide sequence ID" value="NZ_CP094528.1"/>
</dbReference>
<evidence type="ECO:0000256" key="2">
    <source>
        <dbReference type="SAM" id="SignalP"/>
    </source>
</evidence>
<keyword evidence="5" id="KW-1185">Reference proteome</keyword>
<evidence type="ECO:0000256" key="1">
    <source>
        <dbReference type="SAM" id="Phobius"/>
    </source>
</evidence>
<dbReference type="InterPro" id="IPR015943">
    <property type="entry name" value="WD40/YVTN_repeat-like_dom_sf"/>
</dbReference>
<dbReference type="InterPro" id="IPR051200">
    <property type="entry name" value="Host-pathogen_enzymatic-act"/>
</dbReference>